<evidence type="ECO:0000313" key="6">
    <source>
        <dbReference type="EMBL" id="SNU95771.1"/>
    </source>
</evidence>
<sequence length="274" mass="30232">MNLLKRKKNIRVISIEGEIKAKNTSMINKQSESQLDLLEKLYTIEIDDNIHGVLLRIDSPGGAAGTSEEIYQAIKAIAVKKPVVASIGNTGCSGAYMIACAADYIMASKMAIVGSVGVIMQIPNVSKVKEKIGIDMITIKSGNMKDMGNMFRDMSEEERAFIQSLSNECHQDFIDLVKNSRGNKLQEGADELLDGRILSPATALKYGLIDGIGTYTDALRLLCQKLDTKLEKVKLIHDKKKAGFINKFIDLSMESIAGNMIVNLLENHNQKYFK</sequence>
<dbReference type="eggNOG" id="COG0616">
    <property type="taxonomic scope" value="Bacteria"/>
</dbReference>
<dbReference type="RefSeq" id="WP_051177554.1">
    <property type="nucleotide sequence ID" value="NZ_LT906446.1"/>
</dbReference>
<keyword evidence="2 6" id="KW-0645">Protease</keyword>
<dbReference type="Pfam" id="PF01343">
    <property type="entry name" value="Peptidase_S49"/>
    <property type="match status" value="1"/>
</dbReference>
<dbReference type="InterPro" id="IPR004635">
    <property type="entry name" value="Pept_S49_SppA"/>
</dbReference>
<evidence type="ECO:0000256" key="1">
    <source>
        <dbReference type="ARBA" id="ARBA00008683"/>
    </source>
</evidence>
<dbReference type="InterPro" id="IPR002142">
    <property type="entry name" value="Peptidase_S49"/>
</dbReference>
<dbReference type="Proteomes" id="UP000215383">
    <property type="component" value="Chromosome 1"/>
</dbReference>
<reference evidence="6 7" key="1">
    <citation type="submission" date="2017-06" db="EMBL/GenBank/DDBJ databases">
        <authorList>
            <consortium name="Pathogen Informatics"/>
        </authorList>
    </citation>
    <scope>NUCLEOTIDE SEQUENCE [LARGE SCALE GENOMIC DNA]</scope>
    <source>
        <strain evidence="6 7">NCTC10570</strain>
    </source>
</reference>
<evidence type="ECO:0000259" key="5">
    <source>
        <dbReference type="Pfam" id="PF01343"/>
    </source>
</evidence>
<protein>
    <submittedName>
        <fullName evidence="6">Protease 4</fullName>
        <ecNumber evidence="6">3.4.21.-</ecNumber>
    </submittedName>
</protein>
<keyword evidence="4" id="KW-0720">Serine protease</keyword>
<dbReference type="InterPro" id="IPR047272">
    <property type="entry name" value="S49_SppA_C"/>
</dbReference>
<evidence type="ECO:0000313" key="7">
    <source>
        <dbReference type="Proteomes" id="UP000215383"/>
    </source>
</evidence>
<name>A0A239TDL2_9FIRM</name>
<dbReference type="AlphaFoldDB" id="A0A239TDL2"/>
<dbReference type="GO" id="GO:0006508">
    <property type="term" value="P:proteolysis"/>
    <property type="evidence" value="ECO:0007669"/>
    <property type="project" value="UniProtKB-KW"/>
</dbReference>
<accession>A0A239TDL2</accession>
<feature type="domain" description="Peptidase S49" evidence="5">
    <location>
        <begin position="79"/>
        <end position="225"/>
    </location>
</feature>
<proteinExistence type="inferred from homology"/>
<keyword evidence="7" id="KW-1185">Reference proteome</keyword>
<dbReference type="InterPro" id="IPR029045">
    <property type="entry name" value="ClpP/crotonase-like_dom_sf"/>
</dbReference>
<dbReference type="Gene3D" id="3.90.226.10">
    <property type="entry name" value="2-enoyl-CoA Hydratase, Chain A, domain 1"/>
    <property type="match status" value="2"/>
</dbReference>
<evidence type="ECO:0000256" key="2">
    <source>
        <dbReference type="ARBA" id="ARBA00022670"/>
    </source>
</evidence>
<evidence type="ECO:0000256" key="3">
    <source>
        <dbReference type="ARBA" id="ARBA00022801"/>
    </source>
</evidence>
<dbReference type="PANTHER" id="PTHR42987">
    <property type="entry name" value="PEPTIDASE S49"/>
    <property type="match status" value="1"/>
</dbReference>
<gene>
    <name evidence="6" type="primary">sppA</name>
    <name evidence="6" type="ORF">SAMEA4364220_00476</name>
</gene>
<dbReference type="NCBIfam" id="TIGR00706">
    <property type="entry name" value="SppA_dom"/>
    <property type="match status" value="1"/>
</dbReference>
<organism evidence="6 7">
    <name type="scientific">Megamonas hypermegale</name>
    <dbReference type="NCBI Taxonomy" id="158847"/>
    <lineage>
        <taxon>Bacteria</taxon>
        <taxon>Bacillati</taxon>
        <taxon>Bacillota</taxon>
        <taxon>Negativicutes</taxon>
        <taxon>Selenomonadales</taxon>
        <taxon>Selenomonadaceae</taxon>
        <taxon>Megamonas</taxon>
    </lineage>
</organism>
<dbReference type="CDD" id="cd07023">
    <property type="entry name" value="S49_Sppa_N_C"/>
    <property type="match status" value="1"/>
</dbReference>
<evidence type="ECO:0000256" key="4">
    <source>
        <dbReference type="ARBA" id="ARBA00022825"/>
    </source>
</evidence>
<keyword evidence="3 6" id="KW-0378">Hydrolase</keyword>
<dbReference type="EMBL" id="LT906446">
    <property type="protein sequence ID" value="SNU95771.1"/>
    <property type="molecule type" value="Genomic_DNA"/>
</dbReference>
<dbReference type="SUPFAM" id="SSF52096">
    <property type="entry name" value="ClpP/crotonase"/>
    <property type="match status" value="1"/>
</dbReference>
<dbReference type="EC" id="3.4.21.-" evidence="6"/>
<dbReference type="GO" id="GO:0008236">
    <property type="term" value="F:serine-type peptidase activity"/>
    <property type="evidence" value="ECO:0007669"/>
    <property type="project" value="UniProtKB-KW"/>
</dbReference>
<dbReference type="PANTHER" id="PTHR42987:SF4">
    <property type="entry name" value="PROTEASE SOHB-RELATED"/>
    <property type="match status" value="1"/>
</dbReference>
<comment type="similarity">
    <text evidence="1">Belongs to the peptidase S49 family.</text>
</comment>
<dbReference type="GeneID" id="78506509"/>